<dbReference type="EMBL" id="JBIRYO010000027">
    <property type="protein sequence ID" value="MFI2477654.1"/>
    <property type="molecule type" value="Genomic_DNA"/>
</dbReference>
<evidence type="ECO:0000259" key="1">
    <source>
        <dbReference type="Pfam" id="PF13556"/>
    </source>
</evidence>
<dbReference type="Gene3D" id="1.10.10.2840">
    <property type="entry name" value="PucR C-terminal helix-turn-helix domain"/>
    <property type="match status" value="1"/>
</dbReference>
<reference evidence="3 4" key="1">
    <citation type="submission" date="2024-10" db="EMBL/GenBank/DDBJ databases">
        <title>The Natural Products Discovery Center: Release of the First 8490 Sequenced Strains for Exploring Actinobacteria Biosynthetic Diversity.</title>
        <authorList>
            <person name="Kalkreuter E."/>
            <person name="Kautsar S.A."/>
            <person name="Yang D."/>
            <person name="Bader C.D."/>
            <person name="Teijaro C.N."/>
            <person name="Fluegel L."/>
            <person name="Davis C.M."/>
            <person name="Simpson J.R."/>
            <person name="Lauterbach L."/>
            <person name="Steele A.D."/>
            <person name="Gui C."/>
            <person name="Meng S."/>
            <person name="Li G."/>
            <person name="Viehrig K."/>
            <person name="Ye F."/>
            <person name="Su P."/>
            <person name="Kiefer A.F."/>
            <person name="Nichols A."/>
            <person name="Cepeda A.J."/>
            <person name="Yan W."/>
            <person name="Fan B."/>
            <person name="Jiang Y."/>
            <person name="Adhikari A."/>
            <person name="Zheng C.-J."/>
            <person name="Schuster L."/>
            <person name="Cowan T.M."/>
            <person name="Smanski M.J."/>
            <person name="Chevrette M.G."/>
            <person name="De Carvalho L.P.S."/>
            <person name="Shen B."/>
        </authorList>
    </citation>
    <scope>NUCLEOTIDE SEQUENCE [LARGE SCALE GENOMIC DNA]</scope>
    <source>
        <strain evidence="3 4">NPDC019275</strain>
    </source>
</reference>
<feature type="domain" description="RsbT co-antagonist protein RsbRD N-terminal" evidence="2">
    <location>
        <begin position="21"/>
        <end position="142"/>
    </location>
</feature>
<dbReference type="Proteomes" id="UP001611415">
    <property type="component" value="Unassembled WGS sequence"/>
</dbReference>
<dbReference type="InterPro" id="IPR042070">
    <property type="entry name" value="PucR_C-HTH_sf"/>
</dbReference>
<sequence>MTRDTHAEHPRLLRELRADLPAISEMATARIEQDDGDYDDAALDHDEVATLVADSLAALLDALAGAPYSLEPARRAGRLKAERGIPLDSLLHAFRVVGLAFWEVIVERADDADRPALPQLSTLMWATVDEYSVAAADTYRRAVVVGAEQPDQRLLRALLDPGFPQAQRAELGRRMRLPARATFVVLVGDIRLVATGVTTVRTVLAEERVTLAAAVSPVMLDRALHAVRTPAGASKPFTDLVATPTALDQARLAFRCLSPADTGVHTYASSPARALIAANPGLAADVLSDALAAFDRLHPDDADALLETALAWYELGGSTSAVGERLHLHRNTVLHRLKRIERLTGAAFAVPADAALLYLALQARLLQAPGDRS</sequence>
<dbReference type="InterPro" id="IPR051448">
    <property type="entry name" value="CdaR-like_regulators"/>
</dbReference>
<dbReference type="InterPro" id="IPR025736">
    <property type="entry name" value="PucR_C-HTH_dom"/>
</dbReference>
<name>A0ABW7X9H4_9NOCA</name>
<dbReference type="Pfam" id="PF14361">
    <property type="entry name" value="RsbRD_N"/>
    <property type="match status" value="1"/>
</dbReference>
<keyword evidence="4" id="KW-1185">Reference proteome</keyword>
<proteinExistence type="predicted"/>
<evidence type="ECO:0000313" key="4">
    <source>
        <dbReference type="Proteomes" id="UP001611415"/>
    </source>
</evidence>
<dbReference type="PANTHER" id="PTHR33744">
    <property type="entry name" value="CARBOHYDRATE DIACID REGULATOR"/>
    <property type="match status" value="1"/>
</dbReference>
<gene>
    <name evidence="3" type="ORF">ACH49W_30140</name>
</gene>
<protein>
    <submittedName>
        <fullName evidence="3">Helix-turn-helix domain-containing protein</fullName>
    </submittedName>
</protein>
<feature type="domain" description="PucR C-terminal helix-turn-helix" evidence="1">
    <location>
        <begin position="305"/>
        <end position="363"/>
    </location>
</feature>
<evidence type="ECO:0000259" key="2">
    <source>
        <dbReference type="Pfam" id="PF14361"/>
    </source>
</evidence>
<evidence type="ECO:0000313" key="3">
    <source>
        <dbReference type="EMBL" id="MFI2477654.1"/>
    </source>
</evidence>
<accession>A0ABW7X9H4</accession>
<dbReference type="PANTHER" id="PTHR33744:SF1">
    <property type="entry name" value="DNA-BINDING TRANSCRIPTIONAL ACTIVATOR ADER"/>
    <property type="match status" value="1"/>
</dbReference>
<dbReference type="InterPro" id="IPR025751">
    <property type="entry name" value="RsbRD_N_dom"/>
</dbReference>
<organism evidence="3 4">
    <name type="scientific">Nocardia xishanensis</name>
    <dbReference type="NCBI Taxonomy" id="238964"/>
    <lineage>
        <taxon>Bacteria</taxon>
        <taxon>Bacillati</taxon>
        <taxon>Actinomycetota</taxon>
        <taxon>Actinomycetes</taxon>
        <taxon>Mycobacteriales</taxon>
        <taxon>Nocardiaceae</taxon>
        <taxon>Nocardia</taxon>
    </lineage>
</organism>
<dbReference type="RefSeq" id="WP_397095023.1">
    <property type="nucleotide sequence ID" value="NZ_JBIRYO010000027.1"/>
</dbReference>
<dbReference type="Pfam" id="PF13556">
    <property type="entry name" value="HTH_30"/>
    <property type="match status" value="1"/>
</dbReference>
<comment type="caution">
    <text evidence="3">The sequence shown here is derived from an EMBL/GenBank/DDBJ whole genome shotgun (WGS) entry which is preliminary data.</text>
</comment>